<protein>
    <submittedName>
        <fullName evidence="2">Uncharacterized protein</fullName>
    </submittedName>
</protein>
<dbReference type="AlphaFoldDB" id="A0A9Y2B8F8"/>
<keyword evidence="1" id="KW-0812">Transmembrane</keyword>
<gene>
    <name evidence="2" type="ORF">QQX03_07745</name>
</gene>
<feature type="transmembrane region" description="Helical" evidence="1">
    <location>
        <begin position="6"/>
        <end position="26"/>
    </location>
</feature>
<proteinExistence type="predicted"/>
<sequence>MSEIQIVQIISLVGFLILAGSALASFRLSWSKALRMALIWGAIFCAVALFFSIIEFRQ</sequence>
<keyword evidence="1" id="KW-0472">Membrane</keyword>
<organism evidence="2 3">
    <name type="scientific">Altererythrobacter rubellus</name>
    <dbReference type="NCBI Taxonomy" id="2173831"/>
    <lineage>
        <taxon>Bacteria</taxon>
        <taxon>Pseudomonadati</taxon>
        <taxon>Pseudomonadota</taxon>
        <taxon>Alphaproteobacteria</taxon>
        <taxon>Sphingomonadales</taxon>
        <taxon>Erythrobacteraceae</taxon>
        <taxon>Altererythrobacter</taxon>
    </lineage>
</organism>
<name>A0A9Y2B8F8_9SPHN</name>
<accession>A0A9Y2B8F8</accession>
<keyword evidence="1" id="KW-1133">Transmembrane helix</keyword>
<feature type="transmembrane region" description="Helical" evidence="1">
    <location>
        <begin position="33"/>
        <end position="54"/>
    </location>
</feature>
<reference evidence="2 3" key="1">
    <citation type="submission" date="2023-06" db="EMBL/GenBank/DDBJ databases">
        <title>Altererythrobacter rubellus NBRC 112769 genome.</title>
        <authorList>
            <person name="Zhang K."/>
        </authorList>
    </citation>
    <scope>NUCLEOTIDE SEQUENCE [LARGE SCALE GENOMIC DNA]</scope>
    <source>
        <strain evidence="2 3">NBRC 112769</strain>
    </source>
</reference>
<keyword evidence="3" id="KW-1185">Reference proteome</keyword>
<evidence type="ECO:0000313" key="2">
    <source>
        <dbReference type="EMBL" id="WIW94867.1"/>
    </source>
</evidence>
<evidence type="ECO:0000313" key="3">
    <source>
        <dbReference type="Proteomes" id="UP001231445"/>
    </source>
</evidence>
<dbReference type="EMBL" id="CP127221">
    <property type="protein sequence ID" value="WIW94867.1"/>
    <property type="molecule type" value="Genomic_DNA"/>
</dbReference>
<dbReference type="RefSeq" id="WP_285975183.1">
    <property type="nucleotide sequence ID" value="NZ_CP127221.1"/>
</dbReference>
<dbReference type="KEGG" id="arue:QQX03_07745"/>
<evidence type="ECO:0000256" key="1">
    <source>
        <dbReference type="SAM" id="Phobius"/>
    </source>
</evidence>
<dbReference type="Proteomes" id="UP001231445">
    <property type="component" value="Chromosome"/>
</dbReference>